<keyword evidence="5" id="KW-1185">Reference proteome</keyword>
<dbReference type="InterPro" id="IPR016181">
    <property type="entry name" value="Acyl_CoA_acyltransferase"/>
</dbReference>
<evidence type="ECO:0000313" key="5">
    <source>
        <dbReference type="Proteomes" id="UP000186914"/>
    </source>
</evidence>
<sequence length="158" mass="17133">MASIRPATEADAKAILDLHVASIRAFGPERYRDEQVEAWATKPLGSAPYRESVRNEFEHIVVAEVNGQIAGFGRLDYGNAVVDAVYVHPDFARDGVGSALLSHLESKAAAKTIDSLSLRASLNAVPFYEQAGYERVETLSHETTGGVELACVEMTKNL</sequence>
<dbReference type="Gene3D" id="3.40.630.30">
    <property type="match status" value="1"/>
</dbReference>
<keyword evidence="2" id="KW-0012">Acyltransferase</keyword>
<protein>
    <submittedName>
        <fullName evidence="4">Putative acetyltransferase</fullName>
    </submittedName>
</protein>
<dbReference type="RefSeq" id="WP_076429554.1">
    <property type="nucleotide sequence ID" value="NZ_FTNO01000001.1"/>
</dbReference>
<dbReference type="InterPro" id="IPR050832">
    <property type="entry name" value="Bact_Acetyltransf"/>
</dbReference>
<accession>A0A1N6YP53</accession>
<dbReference type="PROSITE" id="PS51186">
    <property type="entry name" value="GNAT"/>
    <property type="match status" value="1"/>
</dbReference>
<dbReference type="InterPro" id="IPR000182">
    <property type="entry name" value="GNAT_dom"/>
</dbReference>
<reference evidence="5" key="1">
    <citation type="submission" date="2017-01" db="EMBL/GenBank/DDBJ databases">
        <authorList>
            <person name="Varghese N."/>
            <person name="Submissions S."/>
        </authorList>
    </citation>
    <scope>NUCLEOTIDE SEQUENCE [LARGE SCALE GENOMIC DNA]</scope>
    <source>
        <strain evidence="5">CGMCC 1.7737</strain>
    </source>
</reference>
<evidence type="ECO:0000313" key="4">
    <source>
        <dbReference type="EMBL" id="SIR16342.1"/>
    </source>
</evidence>
<dbReference type="EMBL" id="FTNO01000001">
    <property type="protein sequence ID" value="SIR16342.1"/>
    <property type="molecule type" value="Genomic_DNA"/>
</dbReference>
<dbReference type="OrthoDB" id="111868at2157"/>
<dbReference type="AlphaFoldDB" id="A0A1N6YP53"/>
<proteinExistence type="predicted"/>
<evidence type="ECO:0000256" key="2">
    <source>
        <dbReference type="ARBA" id="ARBA00023315"/>
    </source>
</evidence>
<dbReference type="Proteomes" id="UP000186914">
    <property type="component" value="Unassembled WGS sequence"/>
</dbReference>
<gene>
    <name evidence="4" type="ORF">SAMN05421858_1658</name>
</gene>
<organism evidence="4 5">
    <name type="scientific">Haladaptatus litoreus</name>
    <dbReference type="NCBI Taxonomy" id="553468"/>
    <lineage>
        <taxon>Archaea</taxon>
        <taxon>Methanobacteriati</taxon>
        <taxon>Methanobacteriota</taxon>
        <taxon>Stenosarchaea group</taxon>
        <taxon>Halobacteria</taxon>
        <taxon>Halobacteriales</taxon>
        <taxon>Haladaptataceae</taxon>
        <taxon>Haladaptatus</taxon>
    </lineage>
</organism>
<evidence type="ECO:0000256" key="1">
    <source>
        <dbReference type="ARBA" id="ARBA00022679"/>
    </source>
</evidence>
<dbReference type="GO" id="GO:0016747">
    <property type="term" value="F:acyltransferase activity, transferring groups other than amino-acyl groups"/>
    <property type="evidence" value="ECO:0007669"/>
    <property type="project" value="InterPro"/>
</dbReference>
<name>A0A1N6YP53_9EURY</name>
<dbReference type="SUPFAM" id="SSF55729">
    <property type="entry name" value="Acyl-CoA N-acyltransferases (Nat)"/>
    <property type="match status" value="1"/>
</dbReference>
<keyword evidence="1 4" id="KW-0808">Transferase</keyword>
<evidence type="ECO:0000259" key="3">
    <source>
        <dbReference type="PROSITE" id="PS51186"/>
    </source>
</evidence>
<feature type="domain" description="N-acetyltransferase" evidence="3">
    <location>
        <begin position="2"/>
        <end position="158"/>
    </location>
</feature>
<dbReference type="Pfam" id="PF13673">
    <property type="entry name" value="Acetyltransf_10"/>
    <property type="match status" value="1"/>
</dbReference>
<dbReference type="PANTHER" id="PTHR43877">
    <property type="entry name" value="AMINOALKYLPHOSPHONATE N-ACETYLTRANSFERASE-RELATED-RELATED"/>
    <property type="match status" value="1"/>
</dbReference>
<dbReference type="CDD" id="cd04301">
    <property type="entry name" value="NAT_SF"/>
    <property type="match status" value="1"/>
</dbReference>